<proteinExistence type="predicted"/>
<reference evidence="1 2" key="1">
    <citation type="submission" date="2015-01" db="EMBL/GenBank/DDBJ databases">
        <title>The Genome Sequence of Cladophialophora immunda CBS83496.</title>
        <authorList>
            <consortium name="The Broad Institute Genomics Platform"/>
            <person name="Cuomo C."/>
            <person name="de Hoog S."/>
            <person name="Gorbushina A."/>
            <person name="Stielow B."/>
            <person name="Teixiera M."/>
            <person name="Abouelleil A."/>
            <person name="Chapman S.B."/>
            <person name="Priest M."/>
            <person name="Young S.K."/>
            <person name="Wortman J."/>
            <person name="Nusbaum C."/>
            <person name="Birren B."/>
        </authorList>
    </citation>
    <scope>NUCLEOTIDE SEQUENCE [LARGE SCALE GENOMIC DNA]</scope>
    <source>
        <strain evidence="1 2">CBS 83496</strain>
    </source>
</reference>
<keyword evidence="2" id="KW-1185">Reference proteome</keyword>
<evidence type="ECO:0000313" key="1">
    <source>
        <dbReference type="EMBL" id="KIW33550.1"/>
    </source>
</evidence>
<dbReference type="HOGENOM" id="CLU_2775740_0_0_1"/>
<sequence>MEEIHLGLATLFRQYDLDLFETDVSDVRLAHDFFPPSARLDSKGIRVTARGVARKEPGEVAEVERGTWA</sequence>
<dbReference type="OrthoDB" id="3945418at2759"/>
<evidence type="ECO:0000313" key="2">
    <source>
        <dbReference type="Proteomes" id="UP000054466"/>
    </source>
</evidence>
<protein>
    <submittedName>
        <fullName evidence="1">Uncharacterized protein</fullName>
    </submittedName>
</protein>
<organism evidence="1 2">
    <name type="scientific">Cladophialophora immunda</name>
    <dbReference type="NCBI Taxonomy" id="569365"/>
    <lineage>
        <taxon>Eukaryota</taxon>
        <taxon>Fungi</taxon>
        <taxon>Dikarya</taxon>
        <taxon>Ascomycota</taxon>
        <taxon>Pezizomycotina</taxon>
        <taxon>Eurotiomycetes</taxon>
        <taxon>Chaetothyriomycetidae</taxon>
        <taxon>Chaetothyriales</taxon>
        <taxon>Herpotrichiellaceae</taxon>
        <taxon>Cladophialophora</taxon>
    </lineage>
</organism>
<dbReference type="EMBL" id="KN847040">
    <property type="protein sequence ID" value="KIW33550.1"/>
    <property type="molecule type" value="Genomic_DNA"/>
</dbReference>
<accession>A0A0D2CUM1</accession>
<dbReference type="RefSeq" id="XP_016253766.1">
    <property type="nucleotide sequence ID" value="XM_016386838.1"/>
</dbReference>
<dbReference type="AlphaFoldDB" id="A0A0D2CUM1"/>
<dbReference type="GeneID" id="27339584"/>
<name>A0A0D2CUM1_9EURO</name>
<dbReference type="STRING" id="569365.A0A0D2CUM1"/>
<dbReference type="Proteomes" id="UP000054466">
    <property type="component" value="Unassembled WGS sequence"/>
</dbReference>
<dbReference type="VEuPathDB" id="FungiDB:PV07_00390"/>
<gene>
    <name evidence="1" type="ORF">PV07_00390</name>
</gene>